<dbReference type="NCBIfam" id="TIGR01725">
    <property type="entry name" value="phge_HK97_gp10"/>
    <property type="match status" value="1"/>
</dbReference>
<dbReference type="RefSeq" id="WP_177969198.1">
    <property type="nucleotide sequence ID" value="NZ_CABHBZ010000026.1"/>
</dbReference>
<evidence type="ECO:0008006" key="3">
    <source>
        <dbReference type="Google" id="ProtNLM"/>
    </source>
</evidence>
<reference evidence="1 2" key="1">
    <citation type="submission" date="2020-08" db="EMBL/GenBank/DDBJ databases">
        <title>Complete genome sequence of Klebsiella pneumoniae KP2757.</title>
        <authorList>
            <person name="Zhang X."/>
        </authorList>
    </citation>
    <scope>NUCLEOTIDE SEQUENCE [LARGE SCALE GENOMIC DNA]</scope>
    <source>
        <strain evidence="1 2">KP2757</strain>
    </source>
</reference>
<name>A0A7H0EGU1_KLEVA</name>
<protein>
    <recommendedName>
        <fullName evidence="3">HK97 gp10 family phage protein</fullName>
    </recommendedName>
</protein>
<dbReference type="AlphaFoldDB" id="A0A7H0EGU1"/>
<accession>A0A7H0EGU1</accession>
<evidence type="ECO:0000313" key="2">
    <source>
        <dbReference type="Proteomes" id="UP000516181"/>
    </source>
</evidence>
<evidence type="ECO:0000313" key="1">
    <source>
        <dbReference type="EMBL" id="QNP23007.1"/>
    </source>
</evidence>
<organism evidence="1 2">
    <name type="scientific">Klebsiella variicola</name>
    <dbReference type="NCBI Taxonomy" id="244366"/>
    <lineage>
        <taxon>Bacteria</taxon>
        <taxon>Pseudomonadati</taxon>
        <taxon>Pseudomonadota</taxon>
        <taxon>Gammaproteobacteria</taxon>
        <taxon>Enterobacterales</taxon>
        <taxon>Enterobacteriaceae</taxon>
        <taxon>Klebsiella/Raoultella group</taxon>
        <taxon>Klebsiella</taxon>
        <taxon>Klebsiella pneumoniae complex</taxon>
    </lineage>
</organism>
<proteinExistence type="predicted"/>
<sequence length="137" mass="15412">MRIEMKFPSGKDFERLISDMDKKVSTKLLRDAGRRALAIVQEDMQQNAGYDELSGGPHMRDTIKIRSSTSAAKSERYGTLITFRVGPSKAHHMKVLAQEFGTVKQVAKPFIRPALDYNVEKVLSILAAEIRYGLEGR</sequence>
<dbReference type="Proteomes" id="UP000516181">
    <property type="component" value="Chromosome"/>
</dbReference>
<dbReference type="EMBL" id="CP060807">
    <property type="protein sequence ID" value="QNP23007.1"/>
    <property type="molecule type" value="Genomic_DNA"/>
</dbReference>
<gene>
    <name evidence="1" type="ORF">IAP99_16365</name>
</gene>
<dbReference type="InterPro" id="IPR010064">
    <property type="entry name" value="HK97-gp10_tail"/>
</dbReference>